<organism evidence="2 4">
    <name type="scientific">Natrialba magadii (strain ATCC 43099 / DSM 3394 / CCM 3739 / CIP 104546 / IAM 13178 / JCM 8861 / NBRC 102185 / NCIMB 2190 / MS3)</name>
    <name type="common">Natronobacterium magadii</name>
    <dbReference type="NCBI Taxonomy" id="547559"/>
    <lineage>
        <taxon>Archaea</taxon>
        <taxon>Methanobacteriati</taxon>
        <taxon>Methanobacteriota</taxon>
        <taxon>Stenosarchaea group</taxon>
        <taxon>Halobacteria</taxon>
        <taxon>Halobacteriales</taxon>
        <taxon>Natrialbaceae</taxon>
        <taxon>Natrialba</taxon>
    </lineage>
</organism>
<dbReference type="OrthoDB" id="106630at2157"/>
<dbReference type="PROSITE" id="PS50112">
    <property type="entry name" value="PAS"/>
    <property type="match status" value="1"/>
</dbReference>
<dbReference type="SMART" id="SM00091">
    <property type="entry name" value="PAS"/>
    <property type="match status" value="1"/>
</dbReference>
<evidence type="ECO:0000259" key="1">
    <source>
        <dbReference type="PROSITE" id="PS50112"/>
    </source>
</evidence>
<dbReference type="InterPro" id="IPR000014">
    <property type="entry name" value="PAS"/>
</dbReference>
<dbReference type="Gene3D" id="3.30.450.20">
    <property type="entry name" value="PAS domain"/>
    <property type="match status" value="1"/>
</dbReference>
<dbReference type="InterPro" id="IPR035965">
    <property type="entry name" value="PAS-like_dom_sf"/>
</dbReference>
<dbReference type="PATRIC" id="fig|547559.17.peg.2915"/>
<reference evidence="2 4" key="2">
    <citation type="journal article" date="2012" name="BMC Genomics">
        <title>A comparative genomics perspective on the genetic content of the alkaliphilic haloarchaeon Natrialba magadii ATCC 43099T.</title>
        <authorList>
            <person name="Siddaramappa S."/>
            <person name="Challacombe J.F."/>
            <person name="Decastro R.E."/>
            <person name="Pfeiffer F."/>
            <person name="Sastre D.E."/>
            <person name="Gimenez M.I."/>
            <person name="Paggi R.A."/>
            <person name="Detter J.C."/>
            <person name="Davenport K.W."/>
            <person name="Goodwin L.A."/>
            <person name="Kyrpides N."/>
            <person name="Tapia R."/>
            <person name="Pitluck S."/>
            <person name="Lucas S."/>
            <person name="Woyke T."/>
            <person name="Maupin-Furlow J.A."/>
        </authorList>
    </citation>
    <scope>NUCLEOTIDE SEQUENCE [LARGE SCALE GENOMIC DNA]</scope>
    <source>
        <strain evidence="2">ATCC 43099</strain>
        <strain evidence="4">ATCC 43099 / DSM 3394 / CCM 3739 / CIP 104546 / IAM 13178 / JCM 8861 / NBRC 102185 / NCIMB 2190 / MS3</strain>
    </source>
</reference>
<dbReference type="Pfam" id="PF00989">
    <property type="entry name" value="PAS"/>
    <property type="match status" value="1"/>
</dbReference>
<keyword evidence="4" id="KW-1185">Reference proteome</keyword>
<proteinExistence type="predicted"/>
<reference evidence="2" key="4">
    <citation type="submission" date="2016-09" db="EMBL/GenBank/DDBJ databases">
        <authorList>
            <person name="Pfeiffer F."/>
        </authorList>
    </citation>
    <scope>NUCLEOTIDE SEQUENCE</scope>
    <source>
        <strain evidence="2">ATCC 43099</strain>
        <plasmid evidence="2">pNMAG02</plasmid>
    </source>
</reference>
<dbReference type="EMBL" id="AOHS01000050">
    <property type="protein sequence ID" value="ELY27111.1"/>
    <property type="molecule type" value="Genomic_DNA"/>
</dbReference>
<dbReference type="SUPFAM" id="SSF55785">
    <property type="entry name" value="PYP-like sensor domain (PAS domain)"/>
    <property type="match status" value="1"/>
</dbReference>
<dbReference type="GO" id="GO:0006355">
    <property type="term" value="P:regulation of DNA-templated transcription"/>
    <property type="evidence" value="ECO:0007669"/>
    <property type="project" value="InterPro"/>
</dbReference>
<name>D3T223_NATMM</name>
<dbReference type="KEGG" id="nmg:Nmag_4113"/>
<dbReference type="RefSeq" id="WP_004216166.1">
    <property type="nucleotide sequence ID" value="NC_013924.1"/>
</dbReference>
<evidence type="ECO:0000313" key="3">
    <source>
        <dbReference type="EMBL" id="ELY27111.1"/>
    </source>
</evidence>
<dbReference type="AlphaFoldDB" id="D3T223"/>
<dbReference type="eggNOG" id="arCOG02330">
    <property type="taxonomic scope" value="Archaea"/>
</dbReference>
<dbReference type="InterPro" id="IPR013767">
    <property type="entry name" value="PAS_fold"/>
</dbReference>
<feature type="domain" description="PAS" evidence="1">
    <location>
        <begin position="21"/>
        <end position="66"/>
    </location>
</feature>
<evidence type="ECO:0000313" key="5">
    <source>
        <dbReference type="Proteomes" id="UP000011543"/>
    </source>
</evidence>
<dbReference type="CDD" id="cd00130">
    <property type="entry name" value="PAS"/>
    <property type="match status" value="1"/>
</dbReference>
<dbReference type="Proteomes" id="UP000011543">
    <property type="component" value="Unassembled WGS sequence"/>
</dbReference>
<gene>
    <name evidence="2" type="ordered locus">Nmag_4113</name>
    <name evidence="3" type="ORF">C500_14775</name>
</gene>
<accession>D3T223</accession>
<evidence type="ECO:0000313" key="4">
    <source>
        <dbReference type="Proteomes" id="UP000001879"/>
    </source>
</evidence>
<keyword evidence="2" id="KW-0614">Plasmid</keyword>
<evidence type="ECO:0000313" key="2">
    <source>
        <dbReference type="EMBL" id="ADD07632.2"/>
    </source>
</evidence>
<sequence length="87" mass="9631">MGTRAGAPDGEFWGDVDDEVALHRYRTLVNTIDDGVYQLDSDGHFVAVNDVIVETMGYSRDELLGEHVSLVLTDHDVDRIGRSPART</sequence>
<reference evidence="3 5" key="3">
    <citation type="journal article" date="2014" name="PLoS Genet.">
        <title>Phylogenetically driven sequencing of extremely halophilic archaea reveals strategies for static and dynamic osmo-response.</title>
        <authorList>
            <person name="Becker E.A."/>
            <person name="Seitzer P.M."/>
            <person name="Tritt A."/>
            <person name="Larsen D."/>
            <person name="Krusor M."/>
            <person name="Yao A.I."/>
            <person name="Wu D."/>
            <person name="Madern D."/>
            <person name="Eisen J.A."/>
            <person name="Darling A.E."/>
            <person name="Facciotti M.T."/>
        </authorList>
    </citation>
    <scope>NUCLEOTIDE SEQUENCE [LARGE SCALE GENOMIC DNA]</scope>
    <source>
        <strain evidence="5">ATCC 43099 / DSM 3394 / CCM 3739 / CIP 104546 / IAM 13178 / JCM 8861 / NBRC 102185 / NCIMB 2190 / MS3</strain>
        <strain evidence="3">MS-3</strain>
    </source>
</reference>
<dbReference type="PaxDb" id="547559-Nmag_4113"/>
<reference evidence="4" key="1">
    <citation type="submission" date="2010-02" db="EMBL/GenBank/DDBJ databases">
        <title>Complete sequence of plasmid 2 of Natrialba magadii ATCC 43099.</title>
        <authorList>
            <consortium name="US DOE Joint Genome Institute"/>
            <person name="Lucas S."/>
            <person name="Copeland A."/>
            <person name="Lapidus A."/>
            <person name="Cheng J.-F."/>
            <person name="Bruce D."/>
            <person name="Goodwin L."/>
            <person name="Pitluck S."/>
            <person name="Davenport K."/>
            <person name="Saunders E."/>
            <person name="Detter J.C."/>
            <person name="Han C."/>
            <person name="Tapia R."/>
            <person name="Land M."/>
            <person name="Hauser L."/>
            <person name="Kyrpides N."/>
            <person name="Mikhailova N."/>
            <person name="De Castro R.E."/>
            <person name="Maupin-Furlow J.A."/>
            <person name="Woyke T."/>
        </authorList>
    </citation>
    <scope>NUCLEOTIDE SEQUENCE [LARGE SCALE GENOMIC DNA]</scope>
    <source>
        <strain evidence="4">ATCC 43099 / DSM 3394 / CCM 3739 / CIP 104546 / IAM 13178 / JCM 8861 / NBRC 102185 / NCIMB 2190 / MS3</strain>
        <plasmid evidence="4">pNMAG02</plasmid>
    </source>
</reference>
<dbReference type="EMBL" id="CP001934">
    <property type="protein sequence ID" value="ADD07632.2"/>
    <property type="molecule type" value="Genomic_DNA"/>
</dbReference>
<protein>
    <submittedName>
        <fullName evidence="2">Homolog to sensor box protein</fullName>
    </submittedName>
    <submittedName>
        <fullName evidence="3">PAS/PAC sensor protein</fullName>
    </submittedName>
</protein>
<dbReference type="Proteomes" id="UP000001879">
    <property type="component" value="Plasmid pNMAG02"/>
</dbReference>
<dbReference type="GeneID" id="8828847"/>
<accession>L9UQZ4</accession>
<dbReference type="NCBIfam" id="TIGR00229">
    <property type="entry name" value="sensory_box"/>
    <property type="match status" value="1"/>
</dbReference>
<geneLocation type="plasmid" evidence="2 4">
    <name>pNMAG02</name>
</geneLocation>